<dbReference type="EMBL" id="FOAJ01000003">
    <property type="protein sequence ID" value="SEK80539.1"/>
    <property type="molecule type" value="Genomic_DNA"/>
</dbReference>
<accession>A0A1H7K150</accession>
<protein>
    <submittedName>
        <fullName evidence="1">Uncharacterized protein</fullName>
    </submittedName>
</protein>
<dbReference type="Proteomes" id="UP000199120">
    <property type="component" value="Unassembled WGS sequence"/>
</dbReference>
<keyword evidence="2" id="KW-1185">Reference proteome</keyword>
<proteinExistence type="predicted"/>
<dbReference type="PROSITE" id="PS51257">
    <property type="entry name" value="PROKAR_LIPOPROTEIN"/>
    <property type="match status" value="1"/>
</dbReference>
<dbReference type="STRING" id="416943.SAMN05445871_2235"/>
<name>A0A1H7K150_9BURK</name>
<reference evidence="2" key="1">
    <citation type="submission" date="2016-10" db="EMBL/GenBank/DDBJ databases">
        <authorList>
            <person name="Varghese N."/>
            <person name="Submissions S."/>
        </authorList>
    </citation>
    <scope>NUCLEOTIDE SEQUENCE [LARGE SCALE GENOMIC DNA]</scope>
    <source>
        <strain evidence="2">LMG 26416</strain>
    </source>
</reference>
<dbReference type="RefSeq" id="WP_090544802.1">
    <property type="nucleotide sequence ID" value="NZ_FNSR01000001.1"/>
</dbReference>
<dbReference type="OrthoDB" id="9099456at2"/>
<dbReference type="AlphaFoldDB" id="A0A1H7K150"/>
<organism evidence="1 2">
    <name type="scientific">Paraburkholderia caballeronis</name>
    <dbReference type="NCBI Taxonomy" id="416943"/>
    <lineage>
        <taxon>Bacteria</taxon>
        <taxon>Pseudomonadati</taxon>
        <taxon>Pseudomonadota</taxon>
        <taxon>Betaproteobacteria</taxon>
        <taxon>Burkholderiales</taxon>
        <taxon>Burkholderiaceae</taxon>
        <taxon>Paraburkholderia</taxon>
    </lineage>
</organism>
<sequence length="123" mass="12915">MDRRGFIRDAGGVVLLAVGWPMTLASCAEARGTAAAGADPEPLTGIAVFDPSLEAGRRLAHDAARFAQHAFALDEHADIGLLWHTQLAPCVERGASLRVALRPADAFVLARLAATLDCTLIDA</sequence>
<evidence type="ECO:0000313" key="2">
    <source>
        <dbReference type="Proteomes" id="UP000199120"/>
    </source>
</evidence>
<evidence type="ECO:0000313" key="1">
    <source>
        <dbReference type="EMBL" id="SEK80539.1"/>
    </source>
</evidence>
<gene>
    <name evidence="1" type="ORF">SAMN05192542_103539</name>
</gene>